<feature type="non-terminal residue" evidence="2">
    <location>
        <position position="177"/>
    </location>
</feature>
<organism evidence="2 3">
    <name type="scientific">Vibrio scophthalmi LMG 19158</name>
    <dbReference type="NCBI Taxonomy" id="870967"/>
    <lineage>
        <taxon>Bacteria</taxon>
        <taxon>Pseudomonadati</taxon>
        <taxon>Pseudomonadota</taxon>
        <taxon>Gammaproteobacteria</taxon>
        <taxon>Vibrionales</taxon>
        <taxon>Vibrionaceae</taxon>
        <taxon>Vibrio</taxon>
    </lineage>
</organism>
<accession>F9RMR7</accession>
<dbReference type="RefSeq" id="WP_005594867.1">
    <property type="nucleotide sequence ID" value="NZ_AFWE01000090.1"/>
</dbReference>
<dbReference type="Pfam" id="PF04233">
    <property type="entry name" value="Phage_Mu_F"/>
    <property type="match status" value="1"/>
</dbReference>
<dbReference type="Proteomes" id="UP000004349">
    <property type="component" value="Unassembled WGS sequence"/>
</dbReference>
<sequence length="177" mass="20777">MDKLAQEIRRYLLSKGIQTTFDWREMLEEEHDFNFTVAKMNQVELLTQTQLLVAQAIGEGMSYERFAKQLKPMLVEQGWWGVQAMTDPWSGDEQIVQLGSTRRMKVIYETNMRTAYAYGQYQRSERVKDTQPYFVYELGPSSVHRPEHVSWAGVMLPIDHSFWSTHYPPNGWGCKCR</sequence>
<evidence type="ECO:0000313" key="2">
    <source>
        <dbReference type="EMBL" id="EGU38088.1"/>
    </source>
</evidence>
<name>F9RMR7_9VIBR</name>
<dbReference type="InterPro" id="IPR006528">
    <property type="entry name" value="Phage_head_morphogenesis_dom"/>
</dbReference>
<comment type="caution">
    <text evidence="2">The sequence shown here is derived from an EMBL/GenBank/DDBJ whole genome shotgun (WGS) entry which is preliminary data.</text>
</comment>
<proteinExistence type="predicted"/>
<evidence type="ECO:0000259" key="1">
    <source>
        <dbReference type="Pfam" id="PF04233"/>
    </source>
</evidence>
<dbReference type="EMBL" id="AFWE01000090">
    <property type="protein sequence ID" value="EGU38088.1"/>
    <property type="molecule type" value="Genomic_DNA"/>
</dbReference>
<gene>
    <name evidence="2" type="ORF">VIS19158_15114</name>
</gene>
<evidence type="ECO:0000313" key="3">
    <source>
        <dbReference type="Proteomes" id="UP000004349"/>
    </source>
</evidence>
<dbReference type="eggNOG" id="COG2369">
    <property type="taxonomic scope" value="Bacteria"/>
</dbReference>
<reference evidence="2 3" key="1">
    <citation type="journal article" date="2012" name="Int. J. Syst. Evol. Microbiol.">
        <title>Vibrio caribbeanicus sp. nov., isolated from the marine sponge Scleritoderma cyanea.</title>
        <authorList>
            <person name="Hoffmann M."/>
            <person name="Monday S.R."/>
            <person name="Allard M.W."/>
            <person name="Strain E.A."/>
            <person name="Whittaker P."/>
            <person name="Naum M."/>
            <person name="McCarthy P.J."/>
            <person name="Lopez J.V."/>
            <person name="Fischer M."/>
            <person name="Brown E.W."/>
        </authorList>
    </citation>
    <scope>NUCLEOTIDE SEQUENCE [LARGE SCALE GENOMIC DNA]</scope>
    <source>
        <strain evidence="2 3">LMG 19158</strain>
    </source>
</reference>
<dbReference type="AlphaFoldDB" id="F9RMR7"/>
<protein>
    <submittedName>
        <fullName evidence="2">F protein</fullName>
    </submittedName>
</protein>
<feature type="domain" description="Phage head morphogenesis" evidence="1">
    <location>
        <begin position="50"/>
        <end position="177"/>
    </location>
</feature>